<accession>A0A964XJ63</accession>
<dbReference type="RefSeq" id="WP_161694503.1">
    <property type="nucleotide sequence ID" value="NZ_JAAAHS010000025.1"/>
</dbReference>
<evidence type="ECO:0000313" key="1">
    <source>
        <dbReference type="EMBL" id="NBE50964.1"/>
    </source>
</evidence>
<organism evidence="1 2">
    <name type="scientific">Streptomyces boluensis</name>
    <dbReference type="NCBI Taxonomy" id="1775135"/>
    <lineage>
        <taxon>Bacteria</taxon>
        <taxon>Bacillati</taxon>
        <taxon>Actinomycetota</taxon>
        <taxon>Actinomycetes</taxon>
        <taxon>Kitasatosporales</taxon>
        <taxon>Streptomycetaceae</taxon>
        <taxon>Streptomyces</taxon>
    </lineage>
</organism>
<evidence type="ECO:0000313" key="2">
    <source>
        <dbReference type="Proteomes" id="UP000598297"/>
    </source>
</evidence>
<sequence length="154" mass="16992">MFVFRCRHCHGEVTGPVREVPLPDPNDALAPYQMGRDEPCPPRMPPGTFAYEPPRAEASALRPVNEWDAAVLYAKLGLTGVVLAREDLRDVEVTDKKGRTNGCCGLDGCDGPNLVCRRCRTEIGTEESDCWMAQQVTLIPTAVELVLPQRPEDT</sequence>
<reference evidence="1" key="1">
    <citation type="submission" date="2020-01" db="EMBL/GenBank/DDBJ databases">
        <title>Whole-genome analyses of novel actinobacteria.</title>
        <authorList>
            <person name="Sahin N."/>
        </authorList>
    </citation>
    <scope>NUCLEOTIDE SEQUENCE</scope>
    <source>
        <strain evidence="1">YC537</strain>
    </source>
</reference>
<protein>
    <submittedName>
        <fullName evidence="1">Uncharacterized protein</fullName>
    </submittedName>
</protein>
<comment type="caution">
    <text evidence="1">The sequence shown here is derived from an EMBL/GenBank/DDBJ whole genome shotgun (WGS) entry which is preliminary data.</text>
</comment>
<dbReference type="AlphaFoldDB" id="A0A964XJ63"/>
<gene>
    <name evidence="1" type="ORF">GUY60_05895</name>
</gene>
<name>A0A964XJ63_9ACTN</name>
<dbReference type="OrthoDB" id="3280727at2"/>
<dbReference type="Proteomes" id="UP000598297">
    <property type="component" value="Unassembled WGS sequence"/>
</dbReference>
<proteinExistence type="predicted"/>
<keyword evidence="2" id="KW-1185">Reference proteome</keyword>
<dbReference type="EMBL" id="JAAAHS010000025">
    <property type="protein sequence ID" value="NBE50964.1"/>
    <property type="molecule type" value="Genomic_DNA"/>
</dbReference>